<feature type="non-terminal residue" evidence="2">
    <location>
        <position position="39"/>
    </location>
</feature>
<dbReference type="InterPro" id="IPR013968">
    <property type="entry name" value="PKS_KR"/>
</dbReference>
<evidence type="ECO:0000259" key="1">
    <source>
        <dbReference type="Pfam" id="PF08659"/>
    </source>
</evidence>
<dbReference type="EMBL" id="CADCTR010001318">
    <property type="protein sequence ID" value="CAA9290808.1"/>
    <property type="molecule type" value="Genomic_DNA"/>
</dbReference>
<accession>A0A6J4JY52</accession>
<dbReference type="Pfam" id="PF08659">
    <property type="entry name" value="KR"/>
    <property type="match status" value="1"/>
</dbReference>
<reference evidence="2" key="1">
    <citation type="submission" date="2020-02" db="EMBL/GenBank/DDBJ databases">
        <authorList>
            <person name="Meier V. D."/>
        </authorList>
    </citation>
    <scope>NUCLEOTIDE SEQUENCE</scope>
    <source>
        <strain evidence="2">AVDCRST_MAG93</strain>
    </source>
</reference>
<proteinExistence type="predicted"/>
<feature type="domain" description="Ketoreductase (KR)" evidence="1">
    <location>
        <begin position="2"/>
        <end position="35"/>
    </location>
</feature>
<dbReference type="AlphaFoldDB" id="A0A6J4JY52"/>
<dbReference type="InterPro" id="IPR036291">
    <property type="entry name" value="NAD(P)-bd_dom_sf"/>
</dbReference>
<dbReference type="SUPFAM" id="SSF51735">
    <property type="entry name" value="NAD(P)-binding Rossmann-fold domains"/>
    <property type="match status" value="1"/>
</dbReference>
<name>A0A6J4JY52_9CHLR</name>
<dbReference type="Gene3D" id="3.40.50.720">
    <property type="entry name" value="NAD(P)-binding Rossmann-like Domain"/>
    <property type="match status" value="1"/>
</dbReference>
<sequence>MTILVTGATGSVGRLVVDHLSAAGATNIRALTTNPGKAA</sequence>
<gene>
    <name evidence="2" type="ORF">AVDCRST_MAG93-3876</name>
</gene>
<protein>
    <recommendedName>
        <fullName evidence="1">Ketoreductase (KR) domain-containing protein</fullName>
    </recommendedName>
</protein>
<evidence type="ECO:0000313" key="2">
    <source>
        <dbReference type="EMBL" id="CAA9290808.1"/>
    </source>
</evidence>
<organism evidence="2">
    <name type="scientific">uncultured Chloroflexia bacterium</name>
    <dbReference type="NCBI Taxonomy" id="1672391"/>
    <lineage>
        <taxon>Bacteria</taxon>
        <taxon>Bacillati</taxon>
        <taxon>Chloroflexota</taxon>
        <taxon>Chloroflexia</taxon>
        <taxon>environmental samples</taxon>
    </lineage>
</organism>